<sequence>MSFGVVALAIAFLAMADQLPQYVSNGRSARRGHLLGAAGLLFLSLAARPFGPWLGLSPTGTMVVAALGTLLVGLGLVVAWVVPAPR</sequence>
<accession>A0A0K2SFQ1</accession>
<proteinExistence type="predicted"/>
<dbReference type="KEGG" id="lpil:LIP_0063"/>
<feature type="transmembrane region" description="Helical" evidence="1">
    <location>
        <begin position="32"/>
        <end position="50"/>
    </location>
</feature>
<feature type="transmembrane region" description="Helical" evidence="1">
    <location>
        <begin position="62"/>
        <end position="82"/>
    </location>
</feature>
<reference evidence="3" key="1">
    <citation type="submission" date="2015-07" db="EMBL/GenBank/DDBJ databases">
        <title>Complete genome sequence and phylogenetic analysis of Limnochorda pilosa.</title>
        <authorList>
            <person name="Watanabe M."/>
            <person name="Kojima H."/>
            <person name="Fukui M."/>
        </authorList>
    </citation>
    <scope>NUCLEOTIDE SEQUENCE [LARGE SCALE GENOMIC DNA]</scope>
    <source>
        <strain evidence="3">HC45</strain>
    </source>
</reference>
<evidence type="ECO:0000313" key="3">
    <source>
        <dbReference type="Proteomes" id="UP000065807"/>
    </source>
</evidence>
<reference evidence="3" key="2">
    <citation type="journal article" date="2016" name="Int. J. Syst. Evol. Microbiol.">
        <title>Complete genome sequence and cell structure of Limnochorda pilosa, a Gram-negative spore-former within the phylum Firmicutes.</title>
        <authorList>
            <person name="Watanabe M."/>
            <person name="Kojima H."/>
            <person name="Fukui M."/>
        </authorList>
    </citation>
    <scope>NUCLEOTIDE SEQUENCE [LARGE SCALE GENOMIC DNA]</scope>
    <source>
        <strain evidence="3">HC45</strain>
    </source>
</reference>
<dbReference type="STRING" id="1555112.LIP_0063"/>
<dbReference type="AlphaFoldDB" id="A0A0K2SFQ1"/>
<dbReference type="EMBL" id="AP014924">
    <property type="protein sequence ID" value="BAS25920.1"/>
    <property type="molecule type" value="Genomic_DNA"/>
</dbReference>
<keyword evidence="1" id="KW-0472">Membrane</keyword>
<keyword evidence="1" id="KW-1133">Transmembrane helix</keyword>
<dbReference type="RefSeq" id="WP_068132793.1">
    <property type="nucleotide sequence ID" value="NZ_AP014924.1"/>
</dbReference>
<keyword evidence="1" id="KW-0812">Transmembrane</keyword>
<gene>
    <name evidence="2" type="ORF">LIP_0063</name>
</gene>
<name>A0A0K2SFQ1_LIMPI</name>
<organism evidence="2 3">
    <name type="scientific">Limnochorda pilosa</name>
    <dbReference type="NCBI Taxonomy" id="1555112"/>
    <lineage>
        <taxon>Bacteria</taxon>
        <taxon>Bacillati</taxon>
        <taxon>Bacillota</taxon>
        <taxon>Limnochordia</taxon>
        <taxon>Limnochordales</taxon>
        <taxon>Limnochordaceae</taxon>
        <taxon>Limnochorda</taxon>
    </lineage>
</organism>
<keyword evidence="3" id="KW-1185">Reference proteome</keyword>
<protein>
    <submittedName>
        <fullName evidence="2">Uncharacterized protein</fullName>
    </submittedName>
</protein>
<dbReference type="Proteomes" id="UP000065807">
    <property type="component" value="Chromosome"/>
</dbReference>
<evidence type="ECO:0000256" key="1">
    <source>
        <dbReference type="SAM" id="Phobius"/>
    </source>
</evidence>
<evidence type="ECO:0000313" key="2">
    <source>
        <dbReference type="EMBL" id="BAS25920.1"/>
    </source>
</evidence>